<dbReference type="eggNOG" id="COG3599">
    <property type="taxonomic scope" value="Bacteria"/>
</dbReference>
<keyword evidence="9" id="KW-1185">Reference proteome</keyword>
<dbReference type="RefSeq" id="WP_074731303.1">
    <property type="nucleotide sequence ID" value="NZ_CACVPP010000013.1"/>
</dbReference>
<evidence type="ECO:0000256" key="1">
    <source>
        <dbReference type="ARBA" id="ARBA00004496"/>
    </source>
</evidence>
<keyword evidence="5 7" id="KW-0175">Coiled coil</keyword>
<dbReference type="PANTHER" id="PTHR35794">
    <property type="entry name" value="CELL DIVISION PROTEIN DIVIVA"/>
    <property type="match status" value="1"/>
</dbReference>
<dbReference type="GO" id="GO:0051301">
    <property type="term" value="P:cell division"/>
    <property type="evidence" value="ECO:0007669"/>
    <property type="project" value="UniProtKB-KW"/>
</dbReference>
<dbReference type="EMBL" id="FNYK01000006">
    <property type="protein sequence ID" value="SEI48923.1"/>
    <property type="molecule type" value="Genomic_DNA"/>
</dbReference>
<organism evidence="8 9">
    <name type="scientific">Sharpea azabuensis</name>
    <dbReference type="NCBI Taxonomy" id="322505"/>
    <lineage>
        <taxon>Bacteria</taxon>
        <taxon>Bacillati</taxon>
        <taxon>Bacillota</taxon>
        <taxon>Erysipelotrichia</taxon>
        <taxon>Erysipelotrichales</taxon>
        <taxon>Coprobacillaceae</taxon>
        <taxon>Sharpea</taxon>
    </lineage>
</organism>
<gene>
    <name evidence="8" type="ORF">SAMN04487834_100621</name>
</gene>
<dbReference type="InterPro" id="IPR007793">
    <property type="entry name" value="DivIVA_fam"/>
</dbReference>
<evidence type="ECO:0000256" key="4">
    <source>
        <dbReference type="ARBA" id="ARBA00022960"/>
    </source>
</evidence>
<dbReference type="GO" id="GO:0008360">
    <property type="term" value="P:regulation of cell shape"/>
    <property type="evidence" value="ECO:0007669"/>
    <property type="project" value="UniProtKB-KW"/>
</dbReference>
<name>A0A1H6QZH2_9FIRM</name>
<evidence type="ECO:0000256" key="5">
    <source>
        <dbReference type="ARBA" id="ARBA00023054"/>
    </source>
</evidence>
<keyword evidence="2" id="KW-0963">Cytoplasm</keyword>
<keyword evidence="4" id="KW-0133">Cell shape</keyword>
<dbReference type="STRING" id="322505.SAMN04487836_1357"/>
<dbReference type="OrthoDB" id="389699at2"/>
<protein>
    <submittedName>
        <fullName evidence="8">DivIVA domain-containing protein</fullName>
    </submittedName>
</protein>
<dbReference type="PIRSF" id="PIRSF029938">
    <property type="entry name" value="UCP029938"/>
    <property type="match status" value="1"/>
</dbReference>
<comment type="subcellular location">
    <subcellularLocation>
        <location evidence="1">Cytoplasm</location>
    </subcellularLocation>
</comment>
<evidence type="ECO:0000313" key="9">
    <source>
        <dbReference type="Proteomes" id="UP000183028"/>
    </source>
</evidence>
<dbReference type="PANTHER" id="PTHR35794:SF1">
    <property type="entry name" value="CELL CYCLE PROTEIN GPSB"/>
    <property type="match status" value="1"/>
</dbReference>
<dbReference type="Proteomes" id="UP000183028">
    <property type="component" value="Unassembled WGS sequence"/>
</dbReference>
<dbReference type="Gene3D" id="6.10.250.660">
    <property type="match status" value="1"/>
</dbReference>
<dbReference type="InterPro" id="IPR011229">
    <property type="entry name" value="Cell_cycle_GpsB"/>
</dbReference>
<dbReference type="NCBIfam" id="TIGR03544">
    <property type="entry name" value="DivI1A_domain"/>
    <property type="match status" value="1"/>
</dbReference>
<evidence type="ECO:0000313" key="8">
    <source>
        <dbReference type="EMBL" id="SEI48923.1"/>
    </source>
</evidence>
<accession>A0A1H6QZH2</accession>
<dbReference type="Pfam" id="PF05103">
    <property type="entry name" value="DivIVA"/>
    <property type="match status" value="1"/>
</dbReference>
<dbReference type="InterPro" id="IPR019933">
    <property type="entry name" value="DivIVA_domain"/>
</dbReference>
<dbReference type="AlphaFoldDB" id="A0A1H6QZH2"/>
<keyword evidence="3" id="KW-0132">Cell division</keyword>
<evidence type="ECO:0000256" key="2">
    <source>
        <dbReference type="ARBA" id="ARBA00022490"/>
    </source>
</evidence>
<evidence type="ECO:0000256" key="7">
    <source>
        <dbReference type="SAM" id="Coils"/>
    </source>
</evidence>
<dbReference type="GO" id="GO:0005737">
    <property type="term" value="C:cytoplasm"/>
    <property type="evidence" value="ECO:0007669"/>
    <property type="project" value="UniProtKB-SubCell"/>
</dbReference>
<keyword evidence="6" id="KW-0131">Cell cycle</keyword>
<sequence>MENKIVLSPKKILNKQFQVDFKGYHAEEVDHFLDQVSADYTNFAAMLNESYEQIERLQRENQSLKKRINELERSQERVAQSDLSSNVDLLRRLSQLEKTVYNKSED</sequence>
<evidence type="ECO:0000256" key="6">
    <source>
        <dbReference type="ARBA" id="ARBA00023306"/>
    </source>
</evidence>
<proteinExistence type="predicted"/>
<feature type="coiled-coil region" evidence="7">
    <location>
        <begin position="40"/>
        <end position="81"/>
    </location>
</feature>
<evidence type="ECO:0000256" key="3">
    <source>
        <dbReference type="ARBA" id="ARBA00022618"/>
    </source>
</evidence>
<reference evidence="9" key="1">
    <citation type="submission" date="2016-10" db="EMBL/GenBank/DDBJ databases">
        <authorList>
            <person name="Varghese N."/>
        </authorList>
    </citation>
    <scope>NUCLEOTIDE SEQUENCE [LARGE SCALE GENOMIC DNA]</scope>
    <source>
        <strain evidence="9">DSM 20406</strain>
    </source>
</reference>